<organism evidence="1">
    <name type="scientific">marine sediment metagenome</name>
    <dbReference type="NCBI Taxonomy" id="412755"/>
    <lineage>
        <taxon>unclassified sequences</taxon>
        <taxon>metagenomes</taxon>
        <taxon>ecological metagenomes</taxon>
    </lineage>
</organism>
<name>X1VPC9_9ZZZZ</name>
<evidence type="ECO:0000313" key="1">
    <source>
        <dbReference type="EMBL" id="GAJ21857.1"/>
    </source>
</evidence>
<gene>
    <name evidence="1" type="ORF">S12H4_55546</name>
</gene>
<protein>
    <submittedName>
        <fullName evidence="1">Uncharacterized protein</fullName>
    </submittedName>
</protein>
<accession>X1VPC9</accession>
<feature type="non-terminal residue" evidence="1">
    <location>
        <position position="43"/>
    </location>
</feature>
<sequence>MVEPRIVMLVTQIPCNSISKRQDEALNIRANYTYQGPAIRARL</sequence>
<comment type="caution">
    <text evidence="1">The sequence shown here is derived from an EMBL/GenBank/DDBJ whole genome shotgun (WGS) entry which is preliminary data.</text>
</comment>
<dbReference type="AlphaFoldDB" id="X1VPC9"/>
<reference evidence="1" key="1">
    <citation type="journal article" date="2014" name="Front. Microbiol.">
        <title>High frequency of phylogenetically diverse reductive dehalogenase-homologous genes in deep subseafloor sedimentary metagenomes.</title>
        <authorList>
            <person name="Kawai M."/>
            <person name="Futagami T."/>
            <person name="Toyoda A."/>
            <person name="Takaki Y."/>
            <person name="Nishi S."/>
            <person name="Hori S."/>
            <person name="Arai W."/>
            <person name="Tsubouchi T."/>
            <person name="Morono Y."/>
            <person name="Uchiyama I."/>
            <person name="Ito T."/>
            <person name="Fujiyama A."/>
            <person name="Inagaki F."/>
            <person name="Takami H."/>
        </authorList>
    </citation>
    <scope>NUCLEOTIDE SEQUENCE</scope>
    <source>
        <strain evidence="1">Expedition CK06-06</strain>
    </source>
</reference>
<dbReference type="EMBL" id="BARW01035643">
    <property type="protein sequence ID" value="GAJ21857.1"/>
    <property type="molecule type" value="Genomic_DNA"/>
</dbReference>
<proteinExistence type="predicted"/>